<dbReference type="GO" id="GO:0016779">
    <property type="term" value="F:nucleotidyltransferase activity"/>
    <property type="evidence" value="ECO:0007669"/>
    <property type="project" value="UniProtKB-KW"/>
</dbReference>
<dbReference type="Proteomes" id="UP000176854">
    <property type="component" value="Unassembled WGS sequence"/>
</dbReference>
<keyword evidence="2 9" id="KW-0808">Transferase</keyword>
<keyword evidence="3" id="KW-0819">tRNA processing</keyword>
<keyword evidence="8 9" id="KW-0694">RNA-binding</keyword>
<evidence type="ECO:0000259" key="10">
    <source>
        <dbReference type="Pfam" id="PF01743"/>
    </source>
</evidence>
<dbReference type="AlphaFoldDB" id="A0A1F5ZA27"/>
<accession>A0A1F5ZA27</accession>
<evidence type="ECO:0000256" key="8">
    <source>
        <dbReference type="ARBA" id="ARBA00022884"/>
    </source>
</evidence>
<keyword evidence="6" id="KW-0547">Nucleotide-binding</keyword>
<dbReference type="InterPro" id="IPR043519">
    <property type="entry name" value="NT_sf"/>
</dbReference>
<evidence type="ECO:0000256" key="2">
    <source>
        <dbReference type="ARBA" id="ARBA00022679"/>
    </source>
</evidence>
<organism evidence="13 14">
    <name type="scientific">Candidatus Gottesmanbacteria bacterium RBG_16_43_7</name>
    <dbReference type="NCBI Taxonomy" id="1798373"/>
    <lineage>
        <taxon>Bacteria</taxon>
        <taxon>Candidatus Gottesmaniibacteriota</taxon>
    </lineage>
</organism>
<evidence type="ECO:0000256" key="9">
    <source>
        <dbReference type="RuleBase" id="RU003953"/>
    </source>
</evidence>
<dbReference type="GO" id="GO:0000166">
    <property type="term" value="F:nucleotide binding"/>
    <property type="evidence" value="ECO:0007669"/>
    <property type="project" value="UniProtKB-KW"/>
</dbReference>
<dbReference type="NCBIfam" id="TIGR00277">
    <property type="entry name" value="HDIG"/>
    <property type="match status" value="1"/>
</dbReference>
<dbReference type="Gene3D" id="1.10.246.80">
    <property type="match status" value="1"/>
</dbReference>
<comment type="similarity">
    <text evidence="9">Belongs to the tRNA nucleotidyltransferase/poly(A) polymerase family.</text>
</comment>
<dbReference type="CDD" id="cd05398">
    <property type="entry name" value="NT_ClassII-CCAase"/>
    <property type="match status" value="1"/>
</dbReference>
<feature type="domain" description="Poly A polymerase head" evidence="10">
    <location>
        <begin position="26"/>
        <end position="168"/>
    </location>
</feature>
<name>A0A1F5ZA27_9BACT</name>
<feature type="domain" description="CCA-adding enzyme C-terminal" evidence="12">
    <location>
        <begin position="327"/>
        <end position="465"/>
    </location>
</feature>
<dbReference type="CDD" id="cd00077">
    <property type="entry name" value="HDc"/>
    <property type="match status" value="1"/>
</dbReference>
<dbReference type="Gene3D" id="3.30.460.10">
    <property type="entry name" value="Beta Polymerase, domain 2"/>
    <property type="match status" value="1"/>
</dbReference>
<dbReference type="Pfam" id="PF13735">
    <property type="entry name" value="tRNA_NucTran2_2"/>
    <property type="match status" value="1"/>
</dbReference>
<evidence type="ECO:0000259" key="11">
    <source>
        <dbReference type="Pfam" id="PF12627"/>
    </source>
</evidence>
<proteinExistence type="inferred from homology"/>
<dbReference type="GO" id="GO:0008033">
    <property type="term" value="P:tRNA processing"/>
    <property type="evidence" value="ECO:0007669"/>
    <property type="project" value="UniProtKB-KW"/>
</dbReference>
<dbReference type="InterPro" id="IPR002646">
    <property type="entry name" value="PolA_pol_head_dom"/>
</dbReference>
<dbReference type="PANTHER" id="PTHR46173:SF1">
    <property type="entry name" value="CCA TRNA NUCLEOTIDYLTRANSFERASE 1, MITOCHONDRIAL"/>
    <property type="match status" value="1"/>
</dbReference>
<dbReference type="Pfam" id="PF12627">
    <property type="entry name" value="PolyA_pol_RNAbd"/>
    <property type="match status" value="1"/>
</dbReference>
<evidence type="ECO:0000256" key="6">
    <source>
        <dbReference type="ARBA" id="ARBA00022741"/>
    </source>
</evidence>
<dbReference type="STRING" id="1798373.A2154_05245"/>
<keyword evidence="7" id="KW-0460">Magnesium</keyword>
<evidence type="ECO:0000256" key="3">
    <source>
        <dbReference type="ARBA" id="ARBA00022694"/>
    </source>
</evidence>
<evidence type="ECO:0000256" key="1">
    <source>
        <dbReference type="ARBA" id="ARBA00001946"/>
    </source>
</evidence>
<dbReference type="Gene3D" id="1.10.3090.10">
    <property type="entry name" value="cca-adding enzyme, domain 2"/>
    <property type="match status" value="1"/>
</dbReference>
<evidence type="ECO:0000313" key="14">
    <source>
        <dbReference type="Proteomes" id="UP000176854"/>
    </source>
</evidence>
<gene>
    <name evidence="13" type="ORF">A2154_05245</name>
</gene>
<evidence type="ECO:0000256" key="5">
    <source>
        <dbReference type="ARBA" id="ARBA00022723"/>
    </source>
</evidence>
<evidence type="ECO:0000256" key="7">
    <source>
        <dbReference type="ARBA" id="ARBA00022842"/>
    </source>
</evidence>
<evidence type="ECO:0000256" key="4">
    <source>
        <dbReference type="ARBA" id="ARBA00022695"/>
    </source>
</evidence>
<keyword evidence="4" id="KW-0548">Nucleotidyltransferase</keyword>
<protein>
    <recommendedName>
        <fullName evidence="15">HD domain-containing protein</fullName>
    </recommendedName>
</protein>
<dbReference type="PANTHER" id="PTHR46173">
    <property type="entry name" value="CCA TRNA NUCLEOTIDYLTRANSFERASE 1, MITOCHONDRIAL"/>
    <property type="match status" value="1"/>
</dbReference>
<comment type="caution">
    <text evidence="13">The sequence shown here is derived from an EMBL/GenBank/DDBJ whole genome shotgun (WGS) entry which is preliminary data.</text>
</comment>
<evidence type="ECO:0000313" key="13">
    <source>
        <dbReference type="EMBL" id="OGG08972.1"/>
    </source>
</evidence>
<feature type="domain" description="tRNA nucleotidyltransferase/poly(A) polymerase RNA and SrmB- binding" evidence="11">
    <location>
        <begin position="196"/>
        <end position="258"/>
    </location>
</feature>
<sequence>MQPKIKLPTSVREIIATLKSAGYEAFAVGGSVRDLLLGKTTSGWDFTTNARPQKILELFPDSFYDNRFGTVGVKVFDKILKASRPVADKSQKSEEDINQDKPHDIYEITTYRSENSYSDFRHPDNIIWGDKLKTDLSRRDFTINAIATDGNSIIDPFSGQDDLKLKIIKTVGDPQARFSEDALRMLRAVRIAAQLGFTIDNSILPVIRRQAHLLKNISWERIAMELLKLLAADYPADGVLLLKNTTLLSLIIPELEAAFGVEQKSPDRHHVYDVGTHAVMALKHCPSKDPIVRLATLLHDIGKPPTMKVDHKGIITFYNHEVIGARMARNIAQRLRLSKKQTDKIFTLVRWHQFSVDERQTDSAIRRIIRRVGVDNLSDMLELRIGDRLGGGARETSWRLELFKKRLAEVQVQPFSITDLAIDGYDVMKELNCKPGPRVGQVLTEIFNEVESGSLKNDRQHLLQKLNTISV</sequence>
<dbReference type="SUPFAM" id="SSF81891">
    <property type="entry name" value="Poly A polymerase C-terminal region-like"/>
    <property type="match status" value="1"/>
</dbReference>
<dbReference type="InterPro" id="IPR032828">
    <property type="entry name" value="PolyA_RNA-bd"/>
</dbReference>
<keyword evidence="5" id="KW-0479">Metal-binding</keyword>
<dbReference type="GO" id="GO:0046872">
    <property type="term" value="F:metal ion binding"/>
    <property type="evidence" value="ECO:0007669"/>
    <property type="project" value="UniProtKB-KW"/>
</dbReference>
<evidence type="ECO:0000259" key="12">
    <source>
        <dbReference type="Pfam" id="PF13735"/>
    </source>
</evidence>
<reference evidence="13 14" key="1">
    <citation type="journal article" date="2016" name="Nat. Commun.">
        <title>Thousands of microbial genomes shed light on interconnected biogeochemical processes in an aquifer system.</title>
        <authorList>
            <person name="Anantharaman K."/>
            <person name="Brown C.T."/>
            <person name="Hug L.A."/>
            <person name="Sharon I."/>
            <person name="Castelle C.J."/>
            <person name="Probst A.J."/>
            <person name="Thomas B.C."/>
            <person name="Singh A."/>
            <person name="Wilkins M.J."/>
            <person name="Karaoz U."/>
            <person name="Brodie E.L."/>
            <person name="Williams K.H."/>
            <person name="Hubbard S.S."/>
            <person name="Banfield J.F."/>
        </authorList>
    </citation>
    <scope>NUCLEOTIDE SEQUENCE [LARGE SCALE GENOMIC DNA]</scope>
</reference>
<dbReference type="EMBL" id="MFJC01000033">
    <property type="protein sequence ID" value="OGG08972.1"/>
    <property type="molecule type" value="Genomic_DNA"/>
</dbReference>
<evidence type="ECO:0008006" key="15">
    <source>
        <dbReference type="Google" id="ProtNLM"/>
    </source>
</evidence>
<dbReference type="Pfam" id="PF01743">
    <property type="entry name" value="PolyA_pol"/>
    <property type="match status" value="1"/>
</dbReference>
<dbReference type="InterPro" id="IPR032810">
    <property type="entry name" value="CCA-adding_enz_C"/>
</dbReference>
<dbReference type="InterPro" id="IPR006675">
    <property type="entry name" value="HDIG_dom"/>
</dbReference>
<dbReference type="InterPro" id="IPR003607">
    <property type="entry name" value="HD/PDEase_dom"/>
</dbReference>
<dbReference type="GO" id="GO:0000049">
    <property type="term" value="F:tRNA binding"/>
    <property type="evidence" value="ECO:0007669"/>
    <property type="project" value="TreeGrafter"/>
</dbReference>
<dbReference type="InterPro" id="IPR050264">
    <property type="entry name" value="Bact_CCA-adding_enz_type3_sf"/>
</dbReference>
<dbReference type="SUPFAM" id="SSF81301">
    <property type="entry name" value="Nucleotidyltransferase"/>
    <property type="match status" value="1"/>
</dbReference>
<comment type="cofactor">
    <cofactor evidence="1">
        <name>Mg(2+)</name>
        <dbReference type="ChEBI" id="CHEBI:18420"/>
    </cofactor>
</comment>